<organism evidence="8 9">
    <name type="scientific">Desulfosoma caldarium</name>
    <dbReference type="NCBI Taxonomy" id="610254"/>
    <lineage>
        <taxon>Bacteria</taxon>
        <taxon>Pseudomonadati</taxon>
        <taxon>Thermodesulfobacteriota</taxon>
        <taxon>Syntrophobacteria</taxon>
        <taxon>Syntrophobacterales</taxon>
        <taxon>Syntrophobacteraceae</taxon>
        <taxon>Desulfosoma</taxon>
    </lineage>
</organism>
<dbReference type="OrthoDB" id="9779622at2"/>
<dbReference type="InterPro" id="IPR036869">
    <property type="entry name" value="J_dom_sf"/>
</dbReference>
<name>A0A3N1VJM7_9BACT</name>
<evidence type="ECO:0000256" key="4">
    <source>
        <dbReference type="ARBA" id="ARBA00023136"/>
    </source>
</evidence>
<dbReference type="InterPro" id="IPR050817">
    <property type="entry name" value="DjlA_DnaK_co-chaperone"/>
</dbReference>
<evidence type="ECO:0000313" key="9">
    <source>
        <dbReference type="Proteomes" id="UP000276223"/>
    </source>
</evidence>
<dbReference type="PROSITE" id="PS50076">
    <property type="entry name" value="DNAJ_2"/>
    <property type="match status" value="1"/>
</dbReference>
<evidence type="ECO:0000256" key="5">
    <source>
        <dbReference type="SAM" id="MobiDB-lite"/>
    </source>
</evidence>
<sequence>MQKFWPLLAWLAYFILPTDLFPDFVLGPGWVDDLVLLGLVYYFFLRQGTANDSRTSSQSASPRDRRAEYEGGQGAESTRARTQSGAKNPYDILGISPEADMETIKKAYHRKAAQYHPDKVNHLGEELQQLAKEKFQEIQWAYETVMRARGESRP</sequence>
<keyword evidence="2 6" id="KW-0812">Transmembrane</keyword>
<feature type="domain" description="J" evidence="7">
    <location>
        <begin position="88"/>
        <end position="154"/>
    </location>
</feature>
<dbReference type="PANTHER" id="PTHR24074">
    <property type="entry name" value="CO-CHAPERONE PROTEIN DJLA"/>
    <property type="match status" value="1"/>
</dbReference>
<evidence type="ECO:0000256" key="3">
    <source>
        <dbReference type="ARBA" id="ARBA00022989"/>
    </source>
</evidence>
<comment type="subcellular location">
    <subcellularLocation>
        <location evidence="1">Endomembrane system</location>
        <topology evidence="1">Multi-pass membrane protein</topology>
    </subcellularLocation>
</comment>
<comment type="caution">
    <text evidence="8">The sequence shown here is derived from an EMBL/GenBank/DDBJ whole genome shotgun (WGS) entry which is preliminary data.</text>
</comment>
<keyword evidence="9" id="KW-1185">Reference proteome</keyword>
<feature type="compositionally biased region" description="Polar residues" evidence="5">
    <location>
        <begin position="51"/>
        <end position="61"/>
    </location>
</feature>
<dbReference type="InterPro" id="IPR001623">
    <property type="entry name" value="DnaJ_domain"/>
</dbReference>
<dbReference type="Pfam" id="PF06803">
    <property type="entry name" value="DUF1232"/>
    <property type="match status" value="1"/>
</dbReference>
<dbReference type="SUPFAM" id="SSF46565">
    <property type="entry name" value="Chaperone J-domain"/>
    <property type="match status" value="1"/>
</dbReference>
<gene>
    <name evidence="8" type="ORF">EDC27_0270</name>
</gene>
<keyword evidence="4 6" id="KW-0472">Membrane</keyword>
<dbReference type="Proteomes" id="UP000276223">
    <property type="component" value="Unassembled WGS sequence"/>
</dbReference>
<dbReference type="SMART" id="SM00271">
    <property type="entry name" value="DnaJ"/>
    <property type="match status" value="1"/>
</dbReference>
<dbReference type="Gene3D" id="1.10.287.110">
    <property type="entry name" value="DnaJ domain"/>
    <property type="match status" value="1"/>
</dbReference>
<dbReference type="PRINTS" id="PR00625">
    <property type="entry name" value="JDOMAIN"/>
</dbReference>
<keyword evidence="3 6" id="KW-1133">Transmembrane helix</keyword>
<protein>
    <submittedName>
        <fullName evidence="8">Uncharacterized protein DUF1232</fullName>
    </submittedName>
</protein>
<dbReference type="GO" id="GO:0012505">
    <property type="term" value="C:endomembrane system"/>
    <property type="evidence" value="ECO:0007669"/>
    <property type="project" value="UniProtKB-SubCell"/>
</dbReference>
<accession>A0A3N1VJM7</accession>
<dbReference type="RefSeq" id="WP_123289140.1">
    <property type="nucleotide sequence ID" value="NZ_RJVA01000009.1"/>
</dbReference>
<evidence type="ECO:0000313" key="8">
    <source>
        <dbReference type="EMBL" id="ROR03015.1"/>
    </source>
</evidence>
<evidence type="ECO:0000256" key="1">
    <source>
        <dbReference type="ARBA" id="ARBA00004127"/>
    </source>
</evidence>
<evidence type="ECO:0000256" key="6">
    <source>
        <dbReference type="SAM" id="Phobius"/>
    </source>
</evidence>
<proteinExistence type="predicted"/>
<dbReference type="EMBL" id="RJVA01000009">
    <property type="protein sequence ID" value="ROR03015.1"/>
    <property type="molecule type" value="Genomic_DNA"/>
</dbReference>
<evidence type="ECO:0000259" key="7">
    <source>
        <dbReference type="PROSITE" id="PS50076"/>
    </source>
</evidence>
<dbReference type="Pfam" id="PF00226">
    <property type="entry name" value="DnaJ"/>
    <property type="match status" value="1"/>
</dbReference>
<reference evidence="8 9" key="1">
    <citation type="submission" date="2018-11" db="EMBL/GenBank/DDBJ databases">
        <title>Genomic Encyclopedia of Type Strains, Phase IV (KMG-IV): sequencing the most valuable type-strain genomes for metagenomic binning, comparative biology and taxonomic classification.</title>
        <authorList>
            <person name="Goeker M."/>
        </authorList>
    </citation>
    <scope>NUCLEOTIDE SEQUENCE [LARGE SCALE GENOMIC DNA]</scope>
    <source>
        <strain evidence="8 9">DSM 22027</strain>
    </source>
</reference>
<evidence type="ECO:0000256" key="2">
    <source>
        <dbReference type="ARBA" id="ARBA00022692"/>
    </source>
</evidence>
<dbReference type="InterPro" id="IPR010652">
    <property type="entry name" value="DUF1232"/>
</dbReference>
<dbReference type="CDD" id="cd06257">
    <property type="entry name" value="DnaJ"/>
    <property type="match status" value="1"/>
</dbReference>
<feature type="region of interest" description="Disordered" evidence="5">
    <location>
        <begin position="51"/>
        <end position="93"/>
    </location>
</feature>
<feature type="transmembrane region" description="Helical" evidence="6">
    <location>
        <begin position="27"/>
        <end position="45"/>
    </location>
</feature>
<dbReference type="AlphaFoldDB" id="A0A3N1VJM7"/>